<proteinExistence type="inferred from homology"/>
<comment type="cofactor">
    <cofactor evidence="9">
        <name>Zn(2+)</name>
        <dbReference type="ChEBI" id="CHEBI:29105"/>
    </cofactor>
    <text evidence="9">Binds 2 Zn(2+) ions per subunit. One is catalytic and the other provides a structural contribution.</text>
</comment>
<evidence type="ECO:0000256" key="1">
    <source>
        <dbReference type="ARBA" id="ARBA00000441"/>
    </source>
</evidence>
<dbReference type="GO" id="GO:0008270">
    <property type="term" value="F:zinc ion binding"/>
    <property type="evidence" value="ECO:0007669"/>
    <property type="project" value="UniProtKB-UniRule"/>
</dbReference>
<evidence type="ECO:0000256" key="3">
    <source>
        <dbReference type="ARBA" id="ARBA00005812"/>
    </source>
</evidence>
<evidence type="ECO:0000256" key="2">
    <source>
        <dbReference type="ARBA" id="ARBA00004714"/>
    </source>
</evidence>
<comment type="caution">
    <text evidence="10">The sequence shown here is derived from an EMBL/GenBank/DDBJ whole genome shotgun (WGS) entry which is preliminary data.</text>
</comment>
<organism evidence="10 11">
    <name type="scientific">Phakopsora pachyrhizi</name>
    <name type="common">Asian soybean rust disease fungus</name>
    <dbReference type="NCBI Taxonomy" id="170000"/>
    <lineage>
        <taxon>Eukaryota</taxon>
        <taxon>Fungi</taxon>
        <taxon>Dikarya</taxon>
        <taxon>Basidiomycota</taxon>
        <taxon>Pucciniomycotina</taxon>
        <taxon>Pucciniomycetes</taxon>
        <taxon>Pucciniales</taxon>
        <taxon>Phakopsoraceae</taxon>
        <taxon>Phakopsora</taxon>
    </lineage>
</organism>
<keyword evidence="8 9" id="KW-0456">Lyase</keyword>
<dbReference type="EC" id="4.1.2.13" evidence="4 9"/>
<dbReference type="Pfam" id="PF01116">
    <property type="entry name" value="F_bP_aldolase"/>
    <property type="match status" value="1"/>
</dbReference>
<dbReference type="Gene3D" id="3.20.20.70">
    <property type="entry name" value="Aldolase class I"/>
    <property type="match status" value="1"/>
</dbReference>
<dbReference type="AlphaFoldDB" id="A0AAV0AMF9"/>
<feature type="non-terminal residue" evidence="10">
    <location>
        <position position="183"/>
    </location>
</feature>
<gene>
    <name evidence="10" type="ORF">PPACK8108_LOCUS3275</name>
</gene>
<dbReference type="InterPro" id="IPR000771">
    <property type="entry name" value="FBA_II"/>
</dbReference>
<evidence type="ECO:0000256" key="4">
    <source>
        <dbReference type="ARBA" id="ARBA00013068"/>
    </source>
</evidence>
<name>A0AAV0AMF9_PHAPC</name>
<dbReference type="PANTHER" id="PTHR30559:SF0">
    <property type="entry name" value="FRUCTOSE-BISPHOSPHATE ALDOLASE"/>
    <property type="match status" value="1"/>
</dbReference>
<dbReference type="InterPro" id="IPR006411">
    <property type="entry name" value="Fruct_bisP_bact"/>
</dbReference>
<comment type="function">
    <text evidence="9">Catalyzes the aldol condensation of dihydroxyacetone phosphate (DHAP or glycerone-phosphate) with glyceraldehyde 3-phosphate (G3P) to form fructose 1,6-bisphosphate (FBP) in gluconeogenesis and the reverse reaction in glycolysis.</text>
</comment>
<keyword evidence="5 9" id="KW-0479">Metal-binding</keyword>
<dbReference type="GO" id="GO:0005829">
    <property type="term" value="C:cytosol"/>
    <property type="evidence" value="ECO:0007669"/>
    <property type="project" value="TreeGrafter"/>
</dbReference>
<comment type="pathway">
    <text evidence="2 9">Carbohydrate degradation; glycolysis; D-glyceraldehyde 3-phosphate and glycerone phosphate from D-glucose: step 4/4.</text>
</comment>
<evidence type="ECO:0000313" key="10">
    <source>
        <dbReference type="EMBL" id="CAH7668733.1"/>
    </source>
</evidence>
<evidence type="ECO:0000256" key="7">
    <source>
        <dbReference type="ARBA" id="ARBA00023152"/>
    </source>
</evidence>
<accession>A0AAV0AMF9</accession>
<dbReference type="SUPFAM" id="SSF51569">
    <property type="entry name" value="Aldolase"/>
    <property type="match status" value="1"/>
</dbReference>
<evidence type="ECO:0000256" key="6">
    <source>
        <dbReference type="ARBA" id="ARBA00022833"/>
    </source>
</evidence>
<dbReference type="PROSITE" id="PS00806">
    <property type="entry name" value="ALDOLASE_CLASS_II_2"/>
    <property type="match status" value="1"/>
</dbReference>
<reference evidence="10" key="1">
    <citation type="submission" date="2022-06" db="EMBL/GenBank/DDBJ databases">
        <authorList>
            <consortium name="SYNGENTA / RWTH Aachen University"/>
        </authorList>
    </citation>
    <scope>NUCLEOTIDE SEQUENCE</scope>
</reference>
<dbReference type="InterPro" id="IPR013785">
    <property type="entry name" value="Aldolase_TIM"/>
</dbReference>
<feature type="non-terminal residue" evidence="10">
    <location>
        <position position="1"/>
    </location>
</feature>
<comment type="similarity">
    <text evidence="3 9">Belongs to the class II fructose-bisphosphate aldolase family.</text>
</comment>
<dbReference type="GO" id="GO:0006096">
    <property type="term" value="P:glycolytic process"/>
    <property type="evidence" value="ECO:0007669"/>
    <property type="project" value="UniProtKB-KW"/>
</dbReference>
<evidence type="ECO:0000256" key="5">
    <source>
        <dbReference type="ARBA" id="ARBA00022723"/>
    </source>
</evidence>
<dbReference type="GO" id="GO:0006094">
    <property type="term" value="P:gluconeogenesis"/>
    <property type="evidence" value="ECO:0007669"/>
    <property type="project" value="TreeGrafter"/>
</dbReference>
<sequence length="183" mass="20836">NEEYYKAHGEPLFSSHMLDLSEDPKEENIEICCKYLNQMVKLDLWLEMEIGITGGKEDGVNNENVDDASLYTQPEDIWEIYEAFNKISPMFSIAAAFVFTCLLWGNVHGVYKPGNVILQPALLRKHQEYCKKQLKSDNDPPLYLVFHGGSGSSKEEIAVALKFGVVKMNVDTDTQWAYMVGFR</sequence>
<keyword evidence="7 9" id="KW-0324">Glycolysis</keyword>
<dbReference type="PANTHER" id="PTHR30559">
    <property type="entry name" value="FRUCTOSE-BISPHOSPHATE ALDOLASE CLASS 2"/>
    <property type="match status" value="1"/>
</dbReference>
<dbReference type="EMBL" id="CALTRL010000591">
    <property type="protein sequence ID" value="CAH7668733.1"/>
    <property type="molecule type" value="Genomic_DNA"/>
</dbReference>
<evidence type="ECO:0000256" key="9">
    <source>
        <dbReference type="RuleBase" id="RU366023"/>
    </source>
</evidence>
<evidence type="ECO:0000256" key="8">
    <source>
        <dbReference type="ARBA" id="ARBA00023239"/>
    </source>
</evidence>
<evidence type="ECO:0000313" key="11">
    <source>
        <dbReference type="Proteomes" id="UP001153365"/>
    </source>
</evidence>
<keyword evidence="6 9" id="KW-0862">Zinc</keyword>
<keyword evidence="11" id="KW-1185">Reference proteome</keyword>
<comment type="catalytic activity">
    <reaction evidence="1 9">
        <text>beta-D-fructose 1,6-bisphosphate = D-glyceraldehyde 3-phosphate + dihydroxyacetone phosphate</text>
        <dbReference type="Rhea" id="RHEA:14729"/>
        <dbReference type="ChEBI" id="CHEBI:32966"/>
        <dbReference type="ChEBI" id="CHEBI:57642"/>
        <dbReference type="ChEBI" id="CHEBI:59776"/>
        <dbReference type="EC" id="4.1.2.13"/>
    </reaction>
</comment>
<dbReference type="Proteomes" id="UP001153365">
    <property type="component" value="Unassembled WGS sequence"/>
</dbReference>
<protein>
    <recommendedName>
        <fullName evidence="4 9">Fructose-bisphosphate aldolase</fullName>
        <shortName evidence="9">FBP aldolase</shortName>
        <ecNumber evidence="4 9">4.1.2.13</ecNumber>
    </recommendedName>
</protein>
<dbReference type="GO" id="GO:0004332">
    <property type="term" value="F:fructose-bisphosphate aldolase activity"/>
    <property type="evidence" value="ECO:0007669"/>
    <property type="project" value="UniProtKB-EC"/>
</dbReference>